<evidence type="ECO:0000313" key="3">
    <source>
        <dbReference type="Proteomes" id="UP001524587"/>
    </source>
</evidence>
<accession>A0ABT1W9V3</accession>
<comment type="caution">
    <text evidence="2">The sequence shown here is derived from an EMBL/GenBank/DDBJ whole genome shotgun (WGS) entry which is preliminary data.</text>
</comment>
<reference evidence="2 3" key="1">
    <citation type="submission" date="2022-06" db="EMBL/GenBank/DDBJ databases">
        <title>Endosaccharibacter gen. nov., sp. nov., endophytic bacteria isolated from sugarcane.</title>
        <authorList>
            <person name="Pitiwittayakul N."/>
            <person name="Yukphan P."/>
            <person name="Charoenyingcharoen P."/>
            <person name="Tanasupawat S."/>
        </authorList>
    </citation>
    <scope>NUCLEOTIDE SEQUENCE [LARGE SCALE GENOMIC DNA]</scope>
    <source>
        <strain evidence="2 3">KSS8</strain>
    </source>
</reference>
<dbReference type="InterPro" id="IPR019301">
    <property type="entry name" value="Flagellar_prot_FlgJ_N"/>
</dbReference>
<organism evidence="2 3">
    <name type="scientific">Endosaccharibacter trunci</name>
    <dbReference type="NCBI Taxonomy" id="2812733"/>
    <lineage>
        <taxon>Bacteria</taxon>
        <taxon>Pseudomonadati</taxon>
        <taxon>Pseudomonadota</taxon>
        <taxon>Alphaproteobacteria</taxon>
        <taxon>Acetobacterales</taxon>
        <taxon>Acetobacteraceae</taxon>
        <taxon>Endosaccharibacter</taxon>
    </lineage>
</organism>
<name>A0ABT1W9V3_9PROT</name>
<dbReference type="Pfam" id="PF10135">
    <property type="entry name" value="Rod-binding"/>
    <property type="match status" value="1"/>
</dbReference>
<gene>
    <name evidence="2" type="ORF">NFI95_14575</name>
</gene>
<proteinExistence type="predicted"/>
<dbReference type="Proteomes" id="UP001524587">
    <property type="component" value="Unassembled WGS sequence"/>
</dbReference>
<dbReference type="EMBL" id="JAMSKV010000014">
    <property type="protein sequence ID" value="MCQ8279667.1"/>
    <property type="molecule type" value="Genomic_DNA"/>
</dbReference>
<sequence>MSVSAIPASRLAGETAAADTAAPIDQKTMKAAQDFEAMAIGQLLEPMFATVDTSKSMFGGGEGEQSFKPMLVTEMAKQVEQRGGLGLADDIYKQMIRMQESRK</sequence>
<evidence type="ECO:0000313" key="2">
    <source>
        <dbReference type="EMBL" id="MCQ8279667.1"/>
    </source>
</evidence>
<dbReference type="RefSeq" id="WP_422865153.1">
    <property type="nucleotide sequence ID" value="NZ_JAMSKV010000014.1"/>
</dbReference>
<protein>
    <submittedName>
        <fullName evidence="2">Rod-binding protein</fullName>
    </submittedName>
</protein>
<feature type="domain" description="Flagellar protein FlgJ N-terminal" evidence="1">
    <location>
        <begin position="47"/>
        <end position="94"/>
    </location>
</feature>
<keyword evidence="3" id="KW-1185">Reference proteome</keyword>
<evidence type="ECO:0000259" key="1">
    <source>
        <dbReference type="Pfam" id="PF10135"/>
    </source>
</evidence>